<accession>A0AAV1QUU4</accession>
<feature type="non-terminal residue" evidence="1">
    <location>
        <position position="1"/>
    </location>
</feature>
<keyword evidence="2" id="KW-1185">Reference proteome</keyword>
<proteinExistence type="predicted"/>
<comment type="caution">
    <text evidence="1">The sequence shown here is derived from an EMBL/GenBank/DDBJ whole genome shotgun (WGS) entry which is preliminary data.</text>
</comment>
<sequence length="71" mass="8081">RGRKGYLGASYHIISFNIQSGELEVIDKIPYEHTFLACENVISIKLPWWPTLVSTCKRPQNAHLQHGCNNS</sequence>
<name>A0AAV1QUU4_9ROSI</name>
<evidence type="ECO:0000313" key="1">
    <source>
        <dbReference type="EMBL" id="CAK7324633.1"/>
    </source>
</evidence>
<evidence type="ECO:0000313" key="2">
    <source>
        <dbReference type="Proteomes" id="UP001314170"/>
    </source>
</evidence>
<gene>
    <name evidence="1" type="ORF">DCAF_LOCUS2290</name>
</gene>
<dbReference type="AlphaFoldDB" id="A0AAV1QUU4"/>
<organism evidence="1 2">
    <name type="scientific">Dovyalis caffra</name>
    <dbReference type="NCBI Taxonomy" id="77055"/>
    <lineage>
        <taxon>Eukaryota</taxon>
        <taxon>Viridiplantae</taxon>
        <taxon>Streptophyta</taxon>
        <taxon>Embryophyta</taxon>
        <taxon>Tracheophyta</taxon>
        <taxon>Spermatophyta</taxon>
        <taxon>Magnoliopsida</taxon>
        <taxon>eudicotyledons</taxon>
        <taxon>Gunneridae</taxon>
        <taxon>Pentapetalae</taxon>
        <taxon>rosids</taxon>
        <taxon>fabids</taxon>
        <taxon>Malpighiales</taxon>
        <taxon>Salicaceae</taxon>
        <taxon>Flacourtieae</taxon>
        <taxon>Dovyalis</taxon>
    </lineage>
</organism>
<protein>
    <submittedName>
        <fullName evidence="1">Uncharacterized protein</fullName>
    </submittedName>
</protein>
<reference evidence="1 2" key="1">
    <citation type="submission" date="2024-01" db="EMBL/GenBank/DDBJ databases">
        <authorList>
            <person name="Waweru B."/>
        </authorList>
    </citation>
    <scope>NUCLEOTIDE SEQUENCE [LARGE SCALE GENOMIC DNA]</scope>
</reference>
<dbReference type="Proteomes" id="UP001314170">
    <property type="component" value="Unassembled WGS sequence"/>
</dbReference>
<dbReference type="EMBL" id="CAWUPB010000411">
    <property type="protein sequence ID" value="CAK7324633.1"/>
    <property type="molecule type" value="Genomic_DNA"/>
</dbReference>